<dbReference type="AlphaFoldDB" id="A0A943HRC8"/>
<organism evidence="2 3">
    <name type="scientific">Bacteroides thetaiotaomicron</name>
    <dbReference type="NCBI Taxonomy" id="818"/>
    <lineage>
        <taxon>Bacteria</taxon>
        <taxon>Pseudomonadati</taxon>
        <taxon>Bacteroidota</taxon>
        <taxon>Bacteroidia</taxon>
        <taxon>Bacteroidales</taxon>
        <taxon>Bacteroidaceae</taxon>
        <taxon>Bacteroides</taxon>
    </lineage>
</organism>
<sequence>MEGITLFVSIVIIAFGILQIILFFKIWGMTDNVKELKNLYTENSKSLLSSIDRLTSAVKNATPKEEKTIKKIVPEEKKEAPVYVPPKKELPVIDINSDEYKKKIHKLKVLKDKGFVEQAIKEYMEYTQLEHDSATDFINSL</sequence>
<comment type="caution">
    <text evidence="2">The sequence shown here is derived from an EMBL/GenBank/DDBJ whole genome shotgun (WGS) entry which is preliminary data.</text>
</comment>
<keyword evidence="1" id="KW-1133">Transmembrane helix</keyword>
<evidence type="ECO:0000313" key="2">
    <source>
        <dbReference type="EMBL" id="MBS5410772.1"/>
    </source>
</evidence>
<reference evidence="2" key="1">
    <citation type="submission" date="2021-02" db="EMBL/GenBank/DDBJ databases">
        <title>Infant gut strain persistence is associated with maternal origin, phylogeny, and functional potential including surface adhesion and iron acquisition.</title>
        <authorList>
            <person name="Lou Y.C."/>
        </authorList>
    </citation>
    <scope>NUCLEOTIDE SEQUENCE</scope>
    <source>
        <strain evidence="2">L3_082_243G1_dasL3_082_243G1_maxbin2.maxbin.015s ta_sub</strain>
    </source>
</reference>
<feature type="transmembrane region" description="Helical" evidence="1">
    <location>
        <begin position="6"/>
        <end position="27"/>
    </location>
</feature>
<protein>
    <submittedName>
        <fullName evidence="2">Uncharacterized protein</fullName>
    </submittedName>
</protein>
<evidence type="ECO:0000256" key="1">
    <source>
        <dbReference type="SAM" id="Phobius"/>
    </source>
</evidence>
<accession>A0A943HRC8</accession>
<proteinExistence type="predicted"/>
<name>A0A943HRC8_BACT4</name>
<keyword evidence="1" id="KW-0472">Membrane</keyword>
<dbReference type="EMBL" id="JAGZEE010000010">
    <property type="protein sequence ID" value="MBS5410772.1"/>
    <property type="molecule type" value="Genomic_DNA"/>
</dbReference>
<evidence type="ECO:0000313" key="3">
    <source>
        <dbReference type="Proteomes" id="UP000782901"/>
    </source>
</evidence>
<gene>
    <name evidence="2" type="ORF">KHY35_08660</name>
</gene>
<keyword evidence="1" id="KW-0812">Transmembrane</keyword>
<dbReference type="Proteomes" id="UP000782901">
    <property type="component" value="Unassembled WGS sequence"/>
</dbReference>